<evidence type="ECO:0000259" key="11">
    <source>
        <dbReference type="Pfam" id="PF23096"/>
    </source>
</evidence>
<dbReference type="InterPro" id="IPR032430">
    <property type="entry name" value="Blm10_mid"/>
</dbReference>
<dbReference type="OrthoDB" id="17907at2759"/>
<dbReference type="GO" id="GO:0016607">
    <property type="term" value="C:nuclear speck"/>
    <property type="evidence" value="ECO:0007669"/>
    <property type="project" value="UniProtKB-SubCell"/>
</dbReference>
<evidence type="ECO:0000313" key="13">
    <source>
        <dbReference type="Proteomes" id="UP000597762"/>
    </source>
</evidence>
<evidence type="ECO:0000256" key="6">
    <source>
        <dbReference type="ARBA" id="ARBA00022763"/>
    </source>
</evidence>
<evidence type="ECO:0000313" key="12">
    <source>
        <dbReference type="EMBL" id="CAE1170564.1"/>
    </source>
</evidence>
<dbReference type="SUPFAM" id="SSF48371">
    <property type="entry name" value="ARM repeat"/>
    <property type="match status" value="1"/>
</dbReference>
<name>A0A812B635_ACAPH</name>
<dbReference type="InterPro" id="IPR035309">
    <property type="entry name" value="PSME4"/>
</dbReference>
<dbReference type="GO" id="GO:0005829">
    <property type="term" value="C:cytosol"/>
    <property type="evidence" value="ECO:0007669"/>
    <property type="project" value="TreeGrafter"/>
</dbReference>
<evidence type="ECO:0000259" key="9">
    <source>
        <dbReference type="Pfam" id="PF11919"/>
    </source>
</evidence>
<evidence type="ECO:0000256" key="4">
    <source>
        <dbReference type="ARBA" id="ARBA00022490"/>
    </source>
</evidence>
<dbReference type="GO" id="GO:0016504">
    <property type="term" value="F:peptidase activator activity"/>
    <property type="evidence" value="ECO:0007669"/>
    <property type="project" value="InterPro"/>
</dbReference>
<evidence type="ECO:0000256" key="7">
    <source>
        <dbReference type="ARBA" id="ARBA00023204"/>
    </source>
</evidence>
<proteinExistence type="inferred from homology"/>
<dbReference type="InterPro" id="IPR055455">
    <property type="entry name" value="HEAT_PSME4"/>
</dbReference>
<dbReference type="Pfam" id="PF16507">
    <property type="entry name" value="HEAT_PSME4_mid"/>
    <property type="match status" value="1"/>
</dbReference>
<keyword evidence="7" id="KW-0234">DNA repair</keyword>
<feature type="domain" description="Proteasome activator complex subunit 4 C-terminal" evidence="9">
    <location>
        <begin position="1593"/>
        <end position="1638"/>
    </location>
</feature>
<feature type="domain" description="Proteasome activator complex subunit 4-like HEAT repeat-like" evidence="11">
    <location>
        <begin position="997"/>
        <end position="1289"/>
    </location>
</feature>
<reference evidence="12" key="1">
    <citation type="submission" date="2021-01" db="EMBL/GenBank/DDBJ databases">
        <authorList>
            <person name="Li R."/>
            <person name="Bekaert M."/>
        </authorList>
    </citation>
    <scope>NUCLEOTIDE SEQUENCE</scope>
    <source>
        <strain evidence="12">Farmed</strain>
    </source>
</reference>
<evidence type="ECO:0000256" key="1">
    <source>
        <dbReference type="ARBA" id="ARBA00004324"/>
    </source>
</evidence>
<dbReference type="Proteomes" id="UP000597762">
    <property type="component" value="Unassembled WGS sequence"/>
</dbReference>
<evidence type="ECO:0000256" key="2">
    <source>
        <dbReference type="ARBA" id="ARBA00004496"/>
    </source>
</evidence>
<dbReference type="GO" id="GO:0010499">
    <property type="term" value="P:proteasomal ubiquitin-independent protein catabolic process"/>
    <property type="evidence" value="ECO:0007669"/>
    <property type="project" value="TreeGrafter"/>
</dbReference>
<keyword evidence="13" id="KW-1185">Reference proteome</keyword>
<keyword evidence="6" id="KW-0227">DNA damage</keyword>
<evidence type="ECO:0000256" key="3">
    <source>
        <dbReference type="ARBA" id="ARBA00005739"/>
    </source>
</evidence>
<dbReference type="Gene3D" id="1.25.10.10">
    <property type="entry name" value="Leucine-rich Repeat Variant"/>
    <property type="match status" value="1"/>
</dbReference>
<evidence type="ECO:0000259" key="10">
    <source>
        <dbReference type="Pfam" id="PF16507"/>
    </source>
</evidence>
<dbReference type="GO" id="GO:0006281">
    <property type="term" value="P:DNA repair"/>
    <property type="evidence" value="ECO:0007669"/>
    <property type="project" value="UniProtKB-KW"/>
</dbReference>
<protein>
    <submittedName>
        <fullName evidence="12">PSME4</fullName>
    </submittedName>
</protein>
<dbReference type="PANTHER" id="PTHR32170:SF3">
    <property type="entry name" value="PROTEASOME ACTIVATOR COMPLEX SUBUNIT 4"/>
    <property type="match status" value="1"/>
</dbReference>
<dbReference type="PANTHER" id="PTHR32170">
    <property type="entry name" value="PROTEASOME ACTIVATOR COMPLEX SUBUNIT 4"/>
    <property type="match status" value="1"/>
</dbReference>
<accession>A0A812B635</accession>
<comment type="similarity">
    <text evidence="3">Belongs to the BLM10 family.</text>
</comment>
<evidence type="ECO:0000256" key="8">
    <source>
        <dbReference type="ARBA" id="ARBA00023242"/>
    </source>
</evidence>
<sequence>MEKADRAEVLGFKPQKEVPYNRILPYAVQLDAESNELLSEIKGNLARAVELRDIKVGAIHWVGQLARYIHLYGLKFSKEDHIYFIKLLYELVLIPHYQFSLTHKFAQTINNLLKKHHLLSPDELTLPWKPLYDFCQDVFDSHHEMFGLHFFSSNIDSIMKDMISNCRPLTNLLVSFPKIFIKRLHRERVALKSWKTPIPDSHKLTDEDVTRFVKSMQPVVFMAMFSKFGSHDASVALKHLASMRPEIIVPPLLEKMYPAMETLTEPHRLIACMTCIVGVCRPMLRAKKWYPEGPLHILPLLNLSLPGIDSNDFKKSVMTFQMISTFVSLVPLVDCSNAIHLRDDLTEVEKEICSASAQFEDFVLQFMHRGFSLIENNAQEEQHGHTSSAQDNLNPEQTLLEVGLSSTFKSILEQCSTPIFESALSCLFNFVSNTYYETHVGGRFVANLCKSAVKVNTEKSLRLFIPHFTGNIRRLIAANEDLKNEEKLDVEFLWNILMLSQVVRSPGQYLLVYKEELLEVLLATLELKCVEGYEHSTNILRYLLRSLTNIYPLDYRNVSSDIDQPITEYLAIRDWAYTCNVDQIDIKWHIPSAEEIQFATTILEKVLQPQLDAISKISEGNEIPREDLLRRLCIILECLLGAGAMLNVLSDEPHQIVDSEVDLKYFGCVASISEGILLNGKCVRQAIVDAIRPLLNYLLTHSEDDTKSLHKIILIYDCLIFFHGTLKKDFDTRWKNFHLVKNVLEDKLAGHKTNVRALLVDRVLLQHELRMLLSAKKKFTKVHKLLLHDLLALSTSRYSGVRKKGQTMLFHVFLNFQYSYMLLLPEIVKNLTDPTVPEHKFKSSLYIMKGNGSKALIVKRQWNVLGQLWPALVKAQHSEELSILKVIDDINSAVTKYFETPAIKIVTPVSCIEKAQDLLKSSSYPKPKYVLANDEEMELKLKQETARNEKFTEMYKELVNDLVTLVEKGDLSWKFRQLGIDLLTLLLRHDHMMPVCAVNMFLKNAIDDSIYVRLICISSLMAVFEQLKRKHKVVDADLEALTGCLPLSSSDSKCLPGKRNDNTWHQFRSESLPRTKEAWEKCTFVEKTHWGFYCWPQPLSVYAPYSEQPQVARDRSELNESEKLVYDRYSTKEYVDKFVSLVALEEQKGRDKFRHRQVYFFKGLFRNFGDTFLEVFKPQVEKLLAETNPIIQETHHRCALEILAGMIRGSKHWPFEKVDNLWSWASKVLRKHLNNISVETLDDWGQLFTLICESRDPRKLFWVFDILMDNPLNGDGGSFGDSSRLYVLQMALITQEWRVTELLENILSYLEPHLDHPYKNVRDRIGSLLCYIFLYDYEMHPDSQSFLPLRKMFVCKVLAELEPLKNLSSEDSSKDVDISSTPNGYVAEAGKQLISGSSQDSDEESEEKKRLIRLCKTVVKWLVLSVSKMLNPASEEIYGFLPILCSLVSQSQEEELRKECLHALANLAQANIPINVIPVAMQRVQEVTTLPSWNAKSAVLSFLQAMVFNNFFVLHKPLYVRQIRSLLMLLICNERLEVRQSAADTLSGLLHCGFLEMDSELLSIFERLSSTKLGVKDSSFGKPMEEAVLQRLIHRHAGVLGLCACIEAYPYEVPQFMPQLLVDISTHVNDLQPIQMTIFWSRLIIMHKNHTLQWGFSLPKYGDIISRSIAIDSLDRKQSSP</sequence>
<dbReference type="InterPro" id="IPR011989">
    <property type="entry name" value="ARM-like"/>
</dbReference>
<dbReference type="EMBL" id="CAHIKZ030000366">
    <property type="protein sequence ID" value="CAE1170564.1"/>
    <property type="molecule type" value="Genomic_DNA"/>
</dbReference>
<dbReference type="Pfam" id="PF23096">
    <property type="entry name" value="HEAT_PSME4"/>
    <property type="match status" value="1"/>
</dbReference>
<gene>
    <name evidence="12" type="ORF">SPHA_11147</name>
</gene>
<dbReference type="Pfam" id="PF11919">
    <property type="entry name" value="PSME4_C"/>
    <property type="match status" value="1"/>
</dbReference>
<keyword evidence="4" id="KW-0963">Cytoplasm</keyword>
<keyword evidence="8" id="KW-0539">Nucleus</keyword>
<dbReference type="InterPro" id="IPR021843">
    <property type="entry name" value="PSME4_C"/>
</dbReference>
<comment type="caution">
    <text evidence="12">The sequence shown here is derived from an EMBL/GenBank/DDBJ whole genome shotgun (WGS) entry which is preliminary data.</text>
</comment>
<feature type="domain" description="Proteasome activator Blm10 middle HEAT repeats region" evidence="10">
    <location>
        <begin position="167"/>
        <end position="645"/>
    </location>
</feature>
<evidence type="ECO:0000256" key="5">
    <source>
        <dbReference type="ARBA" id="ARBA00022737"/>
    </source>
</evidence>
<organism evidence="12 13">
    <name type="scientific">Acanthosepion pharaonis</name>
    <name type="common">Pharaoh cuttlefish</name>
    <name type="synonym">Sepia pharaonis</name>
    <dbReference type="NCBI Taxonomy" id="158019"/>
    <lineage>
        <taxon>Eukaryota</taxon>
        <taxon>Metazoa</taxon>
        <taxon>Spiralia</taxon>
        <taxon>Lophotrochozoa</taxon>
        <taxon>Mollusca</taxon>
        <taxon>Cephalopoda</taxon>
        <taxon>Coleoidea</taxon>
        <taxon>Decapodiformes</taxon>
        <taxon>Sepiida</taxon>
        <taxon>Sepiina</taxon>
        <taxon>Sepiidae</taxon>
        <taxon>Acanthosepion</taxon>
    </lineage>
</organism>
<keyword evidence="5" id="KW-0677">Repeat</keyword>
<dbReference type="GO" id="GO:0070628">
    <property type="term" value="F:proteasome binding"/>
    <property type="evidence" value="ECO:0007669"/>
    <property type="project" value="InterPro"/>
</dbReference>
<dbReference type="InterPro" id="IPR016024">
    <property type="entry name" value="ARM-type_fold"/>
</dbReference>
<comment type="subcellular location">
    <subcellularLocation>
        <location evidence="2">Cytoplasm</location>
    </subcellularLocation>
    <subcellularLocation>
        <location evidence="1">Nucleus speckle</location>
    </subcellularLocation>
</comment>